<reference evidence="8" key="1">
    <citation type="journal article" date="2020" name="Nat. Commun.">
        <title>Large-scale genome sequencing of mycorrhizal fungi provides insights into the early evolution of symbiotic traits.</title>
        <authorList>
            <person name="Miyauchi S."/>
            <person name="Kiss E."/>
            <person name="Kuo A."/>
            <person name="Drula E."/>
            <person name="Kohler A."/>
            <person name="Sanchez-Garcia M."/>
            <person name="Morin E."/>
            <person name="Andreopoulos B."/>
            <person name="Barry K.W."/>
            <person name="Bonito G."/>
            <person name="Buee M."/>
            <person name="Carver A."/>
            <person name="Chen C."/>
            <person name="Cichocki N."/>
            <person name="Clum A."/>
            <person name="Culley D."/>
            <person name="Crous P.W."/>
            <person name="Fauchery L."/>
            <person name="Girlanda M."/>
            <person name="Hayes R.D."/>
            <person name="Keri Z."/>
            <person name="LaButti K."/>
            <person name="Lipzen A."/>
            <person name="Lombard V."/>
            <person name="Magnuson J."/>
            <person name="Maillard F."/>
            <person name="Murat C."/>
            <person name="Nolan M."/>
            <person name="Ohm R.A."/>
            <person name="Pangilinan J."/>
            <person name="Pereira M.F."/>
            <person name="Perotto S."/>
            <person name="Peter M."/>
            <person name="Pfister S."/>
            <person name="Riley R."/>
            <person name="Sitrit Y."/>
            <person name="Stielow J.B."/>
            <person name="Szollosi G."/>
            <person name="Zifcakova L."/>
            <person name="Stursova M."/>
            <person name="Spatafora J.W."/>
            <person name="Tedersoo L."/>
            <person name="Vaario L.M."/>
            <person name="Yamada A."/>
            <person name="Yan M."/>
            <person name="Wang P."/>
            <person name="Xu J."/>
            <person name="Bruns T."/>
            <person name="Baldrian P."/>
            <person name="Vilgalys R."/>
            <person name="Dunand C."/>
            <person name="Henrissat B."/>
            <person name="Grigoriev I.V."/>
            <person name="Hibbett D."/>
            <person name="Nagy L.G."/>
            <person name="Martin F.M."/>
        </authorList>
    </citation>
    <scope>NUCLEOTIDE SEQUENCE</scope>
    <source>
        <strain evidence="8">UH-Tt-Lm1</strain>
    </source>
</reference>
<keyword evidence="4" id="KW-0804">Transcription</keyword>
<dbReference type="PANTHER" id="PTHR47540">
    <property type="entry name" value="THIAMINE REPRESSIBLE GENES REGULATORY PROTEIN THI5"/>
    <property type="match status" value="1"/>
</dbReference>
<protein>
    <recommendedName>
        <fullName evidence="7">Zn(2)-C6 fungal-type domain-containing protein</fullName>
    </recommendedName>
</protein>
<evidence type="ECO:0000256" key="3">
    <source>
        <dbReference type="ARBA" id="ARBA00023125"/>
    </source>
</evidence>
<proteinExistence type="predicted"/>
<dbReference type="SUPFAM" id="SSF57701">
    <property type="entry name" value="Zn2/Cys6 DNA-binding domain"/>
    <property type="match status" value="1"/>
</dbReference>
<evidence type="ECO:0000313" key="8">
    <source>
        <dbReference type="EMBL" id="KAF9789840.1"/>
    </source>
</evidence>
<dbReference type="AlphaFoldDB" id="A0A9P6LAJ1"/>
<keyword evidence="9" id="KW-1185">Reference proteome</keyword>
<dbReference type="PROSITE" id="PS50048">
    <property type="entry name" value="ZN2_CY6_FUNGAL_2"/>
    <property type="match status" value="1"/>
</dbReference>
<dbReference type="Proteomes" id="UP000736335">
    <property type="component" value="Unassembled WGS sequence"/>
</dbReference>
<evidence type="ECO:0000313" key="9">
    <source>
        <dbReference type="Proteomes" id="UP000736335"/>
    </source>
</evidence>
<keyword evidence="2" id="KW-0805">Transcription regulation</keyword>
<dbReference type="Pfam" id="PF00172">
    <property type="entry name" value="Zn_clus"/>
    <property type="match status" value="1"/>
</dbReference>
<dbReference type="GO" id="GO:0005634">
    <property type="term" value="C:nucleus"/>
    <property type="evidence" value="ECO:0007669"/>
    <property type="project" value="UniProtKB-SubCell"/>
</dbReference>
<evidence type="ECO:0000256" key="2">
    <source>
        <dbReference type="ARBA" id="ARBA00023015"/>
    </source>
</evidence>
<evidence type="ECO:0000256" key="6">
    <source>
        <dbReference type="SAM" id="MobiDB-lite"/>
    </source>
</evidence>
<dbReference type="GO" id="GO:0043565">
    <property type="term" value="F:sequence-specific DNA binding"/>
    <property type="evidence" value="ECO:0007669"/>
    <property type="project" value="TreeGrafter"/>
</dbReference>
<evidence type="ECO:0000256" key="1">
    <source>
        <dbReference type="ARBA" id="ARBA00004123"/>
    </source>
</evidence>
<dbReference type="EMBL" id="WIUZ02000003">
    <property type="protein sequence ID" value="KAF9789840.1"/>
    <property type="molecule type" value="Genomic_DNA"/>
</dbReference>
<dbReference type="InterPro" id="IPR001138">
    <property type="entry name" value="Zn2Cys6_DnaBD"/>
</dbReference>
<dbReference type="SMART" id="SM00066">
    <property type="entry name" value="GAL4"/>
    <property type="match status" value="1"/>
</dbReference>
<feature type="region of interest" description="Disordered" evidence="6">
    <location>
        <begin position="532"/>
        <end position="566"/>
    </location>
</feature>
<dbReference type="PROSITE" id="PS00463">
    <property type="entry name" value="ZN2_CY6_FUNGAL_1"/>
    <property type="match status" value="1"/>
</dbReference>
<dbReference type="GO" id="GO:0045944">
    <property type="term" value="P:positive regulation of transcription by RNA polymerase II"/>
    <property type="evidence" value="ECO:0007669"/>
    <property type="project" value="TreeGrafter"/>
</dbReference>
<accession>A0A9P6LAJ1</accession>
<sequence>MSAISAMSARYSQSDSDPEESSFFFPSSSSSSTSISTSASAYEFGVEAGIIPSATMLSTPFPIEAPAQHSSIPFVSAHARIAEFEQLREELRKTDIAREMQVERLNALVFQASYELPAVPQFGGSMMPTASIHGSQTGYHVVPERIPAVCHPIGDPFLPQFNQFDNYQQACALSAPMPTPMPTSSMVTPMPIQHLHYQPQQLLHATVTGVASPGFVTRGRVTKACEYCKFRKVKCSGGEPCERCTERAIQCVYERRKPRGPAKKRSEMRDVPVQQVSVSSASSMPRQIFDAPPAFSVAIPSHPHPRPSAIIPPPPLPSSASMRPTLLSSVPSLSRPLFSPPTPATPTLVNASGQVITPTASTFPQFDVAKPLPSANLEPSSTKSPRSSPEESAVSPIKPSSPERFSDEEILMTLKMPSDPSGTPSGFFDFLDPSQEASFPDEVEALSEKTPNLGSITDFETHLDPSRKMPGGEVVDKIRKKEPAEVKTLIMLAPPVVKRAPSMPTIVEEDEEEEEDGDVTITPTVAQRAFLPPDKFARPRSEPQTVAPAKVSEDPEDDSLETPRPRGYCSTRKHFLCTRSRPIRCNLLSRNLLRRPRQFY</sequence>
<dbReference type="OrthoDB" id="2399539at2759"/>
<dbReference type="CDD" id="cd00067">
    <property type="entry name" value="GAL4"/>
    <property type="match status" value="1"/>
</dbReference>
<dbReference type="GO" id="GO:0000981">
    <property type="term" value="F:DNA-binding transcription factor activity, RNA polymerase II-specific"/>
    <property type="evidence" value="ECO:0007669"/>
    <property type="project" value="InterPro"/>
</dbReference>
<dbReference type="InterPro" id="IPR036864">
    <property type="entry name" value="Zn2-C6_fun-type_DNA-bd_sf"/>
</dbReference>
<evidence type="ECO:0000259" key="7">
    <source>
        <dbReference type="PROSITE" id="PS50048"/>
    </source>
</evidence>
<organism evidence="8 9">
    <name type="scientific">Thelephora terrestris</name>
    <dbReference type="NCBI Taxonomy" id="56493"/>
    <lineage>
        <taxon>Eukaryota</taxon>
        <taxon>Fungi</taxon>
        <taxon>Dikarya</taxon>
        <taxon>Basidiomycota</taxon>
        <taxon>Agaricomycotina</taxon>
        <taxon>Agaricomycetes</taxon>
        <taxon>Thelephorales</taxon>
        <taxon>Thelephoraceae</taxon>
        <taxon>Thelephora</taxon>
    </lineage>
</organism>
<dbReference type="InterPro" id="IPR051711">
    <property type="entry name" value="Stress_Response_Reg"/>
</dbReference>
<feature type="compositionally biased region" description="Polar residues" evidence="6">
    <location>
        <begin position="377"/>
        <end position="387"/>
    </location>
</feature>
<dbReference type="PANTHER" id="PTHR47540:SF2">
    <property type="entry name" value="ZN(II)2CYS6 TRANSCRIPTION FACTOR (EUROFUNG)"/>
    <property type="match status" value="1"/>
</dbReference>
<keyword evidence="3" id="KW-0238">DNA-binding</keyword>
<dbReference type="Gene3D" id="4.10.240.10">
    <property type="entry name" value="Zn(2)-C6 fungal-type DNA-binding domain"/>
    <property type="match status" value="1"/>
</dbReference>
<evidence type="ECO:0000256" key="4">
    <source>
        <dbReference type="ARBA" id="ARBA00023163"/>
    </source>
</evidence>
<feature type="compositionally biased region" description="Low complexity" evidence="6">
    <location>
        <begin position="21"/>
        <end position="33"/>
    </location>
</feature>
<dbReference type="GO" id="GO:0008270">
    <property type="term" value="F:zinc ion binding"/>
    <property type="evidence" value="ECO:0007669"/>
    <property type="project" value="InterPro"/>
</dbReference>
<feature type="domain" description="Zn(2)-C6 fungal-type" evidence="7">
    <location>
        <begin position="224"/>
        <end position="253"/>
    </location>
</feature>
<keyword evidence="5" id="KW-0539">Nucleus</keyword>
<evidence type="ECO:0000256" key="5">
    <source>
        <dbReference type="ARBA" id="ARBA00023242"/>
    </source>
</evidence>
<feature type="region of interest" description="Disordered" evidence="6">
    <location>
        <begin position="367"/>
        <end position="405"/>
    </location>
</feature>
<feature type="region of interest" description="Disordered" evidence="6">
    <location>
        <begin position="301"/>
        <end position="323"/>
    </location>
</feature>
<comment type="subcellular location">
    <subcellularLocation>
        <location evidence="1">Nucleus</location>
    </subcellularLocation>
</comment>
<reference evidence="8" key="2">
    <citation type="submission" date="2020-11" db="EMBL/GenBank/DDBJ databases">
        <authorList>
            <consortium name="DOE Joint Genome Institute"/>
            <person name="Kuo A."/>
            <person name="Miyauchi S."/>
            <person name="Kiss E."/>
            <person name="Drula E."/>
            <person name="Kohler A."/>
            <person name="Sanchez-Garcia M."/>
            <person name="Andreopoulos B."/>
            <person name="Barry K.W."/>
            <person name="Bonito G."/>
            <person name="Buee M."/>
            <person name="Carver A."/>
            <person name="Chen C."/>
            <person name="Cichocki N."/>
            <person name="Clum A."/>
            <person name="Culley D."/>
            <person name="Crous P.W."/>
            <person name="Fauchery L."/>
            <person name="Girlanda M."/>
            <person name="Hayes R."/>
            <person name="Keri Z."/>
            <person name="Labutti K."/>
            <person name="Lipzen A."/>
            <person name="Lombard V."/>
            <person name="Magnuson J."/>
            <person name="Maillard F."/>
            <person name="Morin E."/>
            <person name="Murat C."/>
            <person name="Nolan M."/>
            <person name="Ohm R."/>
            <person name="Pangilinan J."/>
            <person name="Pereira M."/>
            <person name="Perotto S."/>
            <person name="Peter M."/>
            <person name="Riley R."/>
            <person name="Sitrit Y."/>
            <person name="Stielow B."/>
            <person name="Szollosi G."/>
            <person name="Zifcakova L."/>
            <person name="Stursova M."/>
            <person name="Spatafora J.W."/>
            <person name="Tedersoo L."/>
            <person name="Vaario L.-M."/>
            <person name="Yamada A."/>
            <person name="Yan M."/>
            <person name="Wang P."/>
            <person name="Xu J."/>
            <person name="Bruns T."/>
            <person name="Baldrian P."/>
            <person name="Vilgalys R."/>
            <person name="Henrissat B."/>
            <person name="Grigoriev I.V."/>
            <person name="Hibbett D."/>
            <person name="Nagy L.G."/>
            <person name="Martin F.M."/>
        </authorList>
    </citation>
    <scope>NUCLEOTIDE SEQUENCE</scope>
    <source>
        <strain evidence="8">UH-Tt-Lm1</strain>
    </source>
</reference>
<comment type="caution">
    <text evidence="8">The sequence shown here is derived from an EMBL/GenBank/DDBJ whole genome shotgun (WGS) entry which is preliminary data.</text>
</comment>
<gene>
    <name evidence="8" type="ORF">BJ322DRAFT_561924</name>
</gene>
<feature type="region of interest" description="Disordered" evidence="6">
    <location>
        <begin position="1"/>
        <end position="33"/>
    </location>
</feature>
<name>A0A9P6LAJ1_9AGAM</name>